<accession>A0ABW4CL89</accession>
<dbReference type="EMBL" id="JBHTOG010000012">
    <property type="protein sequence ID" value="MFD1431624.1"/>
    <property type="molecule type" value="Genomic_DNA"/>
</dbReference>
<evidence type="ECO:0000259" key="6">
    <source>
        <dbReference type="PROSITE" id="PS51198"/>
    </source>
</evidence>
<dbReference type="InterPro" id="IPR048228">
    <property type="entry name" value="HelD_bacillota"/>
</dbReference>
<dbReference type="NCBIfam" id="NF041464">
    <property type="entry name" value="HelD_BACSU"/>
    <property type="match status" value="1"/>
</dbReference>
<feature type="domain" description="UvrD-like helicase ATP-binding" evidence="6">
    <location>
        <begin position="207"/>
        <end position="594"/>
    </location>
</feature>
<dbReference type="Pfam" id="PF00580">
    <property type="entry name" value="UvrD-helicase"/>
    <property type="match status" value="1"/>
</dbReference>
<keyword evidence="8" id="KW-1185">Reference proteome</keyword>
<gene>
    <name evidence="7" type="primary">helD</name>
    <name evidence="7" type="ORF">ACFQ47_02845</name>
</gene>
<evidence type="ECO:0000256" key="1">
    <source>
        <dbReference type="ARBA" id="ARBA00022741"/>
    </source>
</evidence>
<evidence type="ECO:0000256" key="4">
    <source>
        <dbReference type="ARBA" id="ARBA00022840"/>
    </source>
</evidence>
<dbReference type="InterPro" id="IPR027417">
    <property type="entry name" value="P-loop_NTPase"/>
</dbReference>
<sequence>MELASRDEEQARVTRVMGAIEARLEVVARQIDAAHRETTRVEQAYGDATKVNITETDDRMETNAAVQQQKMMVARAVENETILQHEAQRLHLLQQNPYFGRIDIEEDGAVDTLYIGMGTFIDENDDFLVYDWRAPIAAIYYNGTLGPVTYETPVGPATVTLLNKRQFTIENGAITNMFDTSETVGDEILQAVLGQQSDAYMKNIVATIQQEQNDIIRDTKADVLVVQGVAGSGKTSAVLQRVAYLLYHSRKDLDADEMVLFSPNQLFANYISAVLPSLGEKNMRQATLYEFFAKRFSGLQVETLFDRYERDRAGLPDSAKRIRRFKENAAYLTLIRAYTQTPDQVPFFIDIMLNGEVFFSAETITKIYASQPAKATAANKFTDTKNTLIKRLRQRIKMSLGDDWVQDALDALSDEQVTTMLAGRRFATGDQEQRFIAEKLVAKAFAPVYDAIYNDYFLDCYQDYARFLTTITAPTVSAGAWAAMAEACASDLEHHELRLEDAAPILFLRDTITGGGTNHAIRYVFVDEMQDYSMAQLAYLHHAFPKAKLTLLGDAKQDVFTSDYQAGDFLATIKQVFARQSVRLITLNKSYRSTRPITDFAKNLLPEHDHILAFNRDGDRPLLVTTTAAAVRNDLTRLVNEQLKFNNTVAILTRDRETAEQLFATLQLDVPSTLLTPADHTMKTGCLIMPVYLAKGLEFDAVIGYDISAQTYAAEADRDILYTLATRALHHLTLVALDEPSPLLATLPEDSFTTIDRSEKTSRV</sequence>
<evidence type="ECO:0000256" key="2">
    <source>
        <dbReference type="ARBA" id="ARBA00022801"/>
    </source>
</evidence>
<reference evidence="8" key="1">
    <citation type="journal article" date="2019" name="Int. J. Syst. Evol. Microbiol.">
        <title>The Global Catalogue of Microorganisms (GCM) 10K type strain sequencing project: providing services to taxonomists for standard genome sequencing and annotation.</title>
        <authorList>
            <consortium name="The Broad Institute Genomics Platform"/>
            <consortium name="The Broad Institute Genome Sequencing Center for Infectious Disease"/>
            <person name="Wu L."/>
            <person name="Ma J."/>
        </authorList>
    </citation>
    <scope>NUCLEOTIDE SEQUENCE [LARGE SCALE GENOMIC DNA]</scope>
    <source>
        <strain evidence="8">CCM 8947</strain>
    </source>
</reference>
<proteinExistence type="predicted"/>
<dbReference type="Pfam" id="PF13538">
    <property type="entry name" value="UvrD_C_2"/>
    <property type="match status" value="1"/>
</dbReference>
<feature type="binding site" evidence="5">
    <location>
        <begin position="228"/>
        <end position="235"/>
    </location>
    <ligand>
        <name>ATP</name>
        <dbReference type="ChEBI" id="CHEBI:30616"/>
    </ligand>
</feature>
<dbReference type="PANTHER" id="PTHR11070:SF17">
    <property type="entry name" value="DNA HELICASE IV"/>
    <property type="match status" value="1"/>
</dbReference>
<dbReference type="PROSITE" id="PS51198">
    <property type="entry name" value="UVRD_HELICASE_ATP_BIND"/>
    <property type="match status" value="1"/>
</dbReference>
<evidence type="ECO:0000313" key="7">
    <source>
        <dbReference type="EMBL" id="MFD1431624.1"/>
    </source>
</evidence>
<keyword evidence="3 5" id="KW-0347">Helicase</keyword>
<keyword evidence="2 5" id="KW-0378">Hydrolase</keyword>
<evidence type="ECO:0000313" key="8">
    <source>
        <dbReference type="Proteomes" id="UP001597192"/>
    </source>
</evidence>
<protein>
    <submittedName>
        <fullName evidence="7">RNA polymerase recycling motor HelD</fullName>
    </submittedName>
</protein>
<dbReference type="Gene3D" id="3.40.50.300">
    <property type="entry name" value="P-loop containing nucleotide triphosphate hydrolases"/>
    <property type="match status" value="2"/>
</dbReference>
<evidence type="ECO:0000256" key="3">
    <source>
        <dbReference type="ARBA" id="ARBA00022806"/>
    </source>
</evidence>
<dbReference type="Proteomes" id="UP001597192">
    <property type="component" value="Unassembled WGS sequence"/>
</dbReference>
<keyword evidence="4 5" id="KW-0067">ATP-binding</keyword>
<name>A0ABW4CL89_9LACO</name>
<evidence type="ECO:0000256" key="5">
    <source>
        <dbReference type="PROSITE-ProRule" id="PRU00560"/>
    </source>
</evidence>
<comment type="caution">
    <text evidence="7">The sequence shown here is derived from an EMBL/GenBank/DDBJ whole genome shotgun (WGS) entry which is preliminary data.</text>
</comment>
<organism evidence="7 8">
    <name type="scientific">Lacticaseibacillus yichunensis</name>
    <dbReference type="NCBI Taxonomy" id="2486015"/>
    <lineage>
        <taxon>Bacteria</taxon>
        <taxon>Bacillati</taxon>
        <taxon>Bacillota</taxon>
        <taxon>Bacilli</taxon>
        <taxon>Lactobacillales</taxon>
        <taxon>Lactobacillaceae</taxon>
        <taxon>Lacticaseibacillus</taxon>
    </lineage>
</organism>
<dbReference type="InterPro" id="IPR014016">
    <property type="entry name" value="UvrD-like_ATP-bd"/>
</dbReference>
<dbReference type="RefSeq" id="WP_125696818.1">
    <property type="nucleotide sequence ID" value="NZ_JBHTOG010000012.1"/>
</dbReference>
<dbReference type="PANTHER" id="PTHR11070">
    <property type="entry name" value="UVRD / RECB / PCRA DNA HELICASE FAMILY MEMBER"/>
    <property type="match status" value="1"/>
</dbReference>
<keyword evidence="1 5" id="KW-0547">Nucleotide-binding</keyword>
<dbReference type="SUPFAM" id="SSF52540">
    <property type="entry name" value="P-loop containing nucleoside triphosphate hydrolases"/>
    <property type="match status" value="1"/>
</dbReference>
<dbReference type="InterPro" id="IPR000212">
    <property type="entry name" value="DNA_helicase_UvrD/REP"/>
</dbReference>
<dbReference type="InterPro" id="IPR027785">
    <property type="entry name" value="UvrD-like_helicase_C"/>
</dbReference>